<dbReference type="GO" id="GO:0003885">
    <property type="term" value="F:D-arabinono-1,4-lactone oxidase activity"/>
    <property type="evidence" value="ECO:0007669"/>
    <property type="project" value="UniProtKB-UniRule"/>
</dbReference>
<dbReference type="VEuPathDB" id="FungiDB:RO3G_16530"/>
<comment type="cofactor">
    <cofactor evidence="1 9">
        <name>FAD</name>
        <dbReference type="ChEBI" id="CHEBI:57692"/>
    </cofactor>
</comment>
<evidence type="ECO:0000256" key="6">
    <source>
        <dbReference type="ARBA" id="ARBA00022827"/>
    </source>
</evidence>
<dbReference type="Pfam" id="PF04030">
    <property type="entry name" value="ALO"/>
    <property type="match status" value="1"/>
</dbReference>
<dbReference type="Pfam" id="PF07716">
    <property type="entry name" value="bZIP_2"/>
    <property type="match status" value="1"/>
</dbReference>
<dbReference type="RefSeq" id="XP_067527215.1">
    <property type="nucleotide sequence ID" value="XM_067671114.1"/>
</dbReference>
<proteinExistence type="inferred from homology"/>
<reference evidence="13 14" key="1">
    <citation type="journal article" date="2009" name="PLoS Genet.">
        <title>Genomic analysis of the basal lineage fungus Rhizopus oryzae reveals a whole-genome duplication.</title>
        <authorList>
            <person name="Ma L.-J."/>
            <person name="Ibrahim A.S."/>
            <person name="Skory C."/>
            <person name="Grabherr M.G."/>
            <person name="Burger G."/>
            <person name="Butler M."/>
            <person name="Elias M."/>
            <person name="Idnurm A."/>
            <person name="Lang B.F."/>
            <person name="Sone T."/>
            <person name="Abe A."/>
            <person name="Calvo S.E."/>
            <person name="Corrochano L.M."/>
            <person name="Engels R."/>
            <person name="Fu J."/>
            <person name="Hansberg W."/>
            <person name="Kim J.-M."/>
            <person name="Kodira C.D."/>
            <person name="Koehrsen M.J."/>
            <person name="Liu B."/>
            <person name="Miranda-Saavedra D."/>
            <person name="O'Leary S."/>
            <person name="Ortiz-Castellanos L."/>
            <person name="Poulter R."/>
            <person name="Rodriguez-Romero J."/>
            <person name="Ruiz-Herrera J."/>
            <person name="Shen Y.-Q."/>
            <person name="Zeng Q."/>
            <person name="Galagan J."/>
            <person name="Birren B.W."/>
            <person name="Cuomo C.A."/>
            <person name="Wickes B.L."/>
        </authorList>
    </citation>
    <scope>NUCLEOTIDE SEQUENCE [LARGE SCALE GENOMIC DNA]</scope>
    <source>
        <strain evidence="14">RA 99-880 / ATCC MYA-4621 / FGSC 9543 / NRRL 43880</strain>
    </source>
</reference>
<dbReference type="Gene3D" id="3.30.70.2520">
    <property type="match status" value="1"/>
</dbReference>
<evidence type="ECO:0000256" key="4">
    <source>
        <dbReference type="ARBA" id="ARBA00013136"/>
    </source>
</evidence>
<dbReference type="GO" id="GO:0003700">
    <property type="term" value="F:DNA-binding transcription factor activity"/>
    <property type="evidence" value="ECO:0007669"/>
    <property type="project" value="InterPro"/>
</dbReference>
<evidence type="ECO:0000256" key="7">
    <source>
        <dbReference type="ARBA" id="ARBA00023002"/>
    </source>
</evidence>
<dbReference type="SUPFAM" id="SSF56176">
    <property type="entry name" value="FAD-binding/transporter-associated domain-like"/>
    <property type="match status" value="1"/>
</dbReference>
<dbReference type="InParanoid" id="I1CTN9"/>
<dbReference type="Gene3D" id="1.20.5.170">
    <property type="match status" value="1"/>
</dbReference>
<dbReference type="OMA" id="YPRFGEF"/>
<dbReference type="InterPro" id="IPR046347">
    <property type="entry name" value="bZIP_sf"/>
</dbReference>
<dbReference type="InterPro" id="IPR006094">
    <property type="entry name" value="Oxid_FAD_bind_N"/>
</dbReference>
<dbReference type="Pfam" id="PF01565">
    <property type="entry name" value="FAD_binding_4"/>
    <property type="match status" value="1"/>
</dbReference>
<evidence type="ECO:0000256" key="1">
    <source>
        <dbReference type="ARBA" id="ARBA00001974"/>
    </source>
</evidence>
<dbReference type="InterPro" id="IPR030654">
    <property type="entry name" value="Sugar_lactone_oxidase"/>
</dbReference>
<feature type="region of interest" description="Disordered" evidence="10">
    <location>
        <begin position="531"/>
        <end position="581"/>
    </location>
</feature>
<evidence type="ECO:0000256" key="2">
    <source>
        <dbReference type="ARBA" id="ARBA00005083"/>
    </source>
</evidence>
<evidence type="ECO:0000256" key="5">
    <source>
        <dbReference type="ARBA" id="ARBA00022630"/>
    </source>
</evidence>
<dbReference type="InterPro" id="IPR036318">
    <property type="entry name" value="FAD-bd_PCMH-like_sf"/>
</dbReference>
<dbReference type="PANTHER" id="PTHR43762:SF1">
    <property type="entry name" value="D-ARABINONO-1,4-LACTONE OXIDASE"/>
    <property type="match status" value="1"/>
</dbReference>
<evidence type="ECO:0000256" key="3">
    <source>
        <dbReference type="ARBA" id="ARBA00005466"/>
    </source>
</evidence>
<evidence type="ECO:0000259" key="12">
    <source>
        <dbReference type="PROSITE" id="PS51387"/>
    </source>
</evidence>
<evidence type="ECO:0000256" key="8">
    <source>
        <dbReference type="ARBA" id="ARBA00033418"/>
    </source>
</evidence>
<name>I1CTN9_RHIO9</name>
<evidence type="ECO:0000256" key="9">
    <source>
        <dbReference type="RuleBase" id="RU367158"/>
    </source>
</evidence>
<keyword evidence="6 9" id="KW-0274">FAD</keyword>
<dbReference type="PANTHER" id="PTHR43762">
    <property type="entry name" value="L-GULONOLACTONE OXIDASE"/>
    <property type="match status" value="1"/>
</dbReference>
<feature type="compositionally biased region" description="Basic and acidic residues" evidence="10">
    <location>
        <begin position="542"/>
        <end position="560"/>
    </location>
</feature>
<dbReference type="GO" id="GO:0071949">
    <property type="term" value="F:FAD binding"/>
    <property type="evidence" value="ECO:0007669"/>
    <property type="project" value="UniProtKB-UniRule"/>
</dbReference>
<dbReference type="InterPro" id="IPR004827">
    <property type="entry name" value="bZIP"/>
</dbReference>
<dbReference type="InterPro" id="IPR010031">
    <property type="entry name" value="FAD_lactone_oxidase-like"/>
</dbReference>
<dbReference type="SMART" id="SM00338">
    <property type="entry name" value="BRLZ"/>
    <property type="match status" value="1"/>
</dbReference>
<dbReference type="Gene3D" id="3.30.43.10">
    <property type="entry name" value="Uridine Diphospho-n-acetylenolpyruvylglucosamine Reductase, domain 2"/>
    <property type="match status" value="1"/>
</dbReference>
<dbReference type="FunCoup" id="I1CTN9">
    <property type="interactions" value="468"/>
</dbReference>
<dbReference type="PROSITE" id="PS00036">
    <property type="entry name" value="BZIP_BASIC"/>
    <property type="match status" value="1"/>
</dbReference>
<dbReference type="Proteomes" id="UP000009138">
    <property type="component" value="Unassembled WGS sequence"/>
</dbReference>
<dbReference type="OrthoDB" id="610608at2759"/>
<feature type="domain" description="FAD-binding PCMH-type" evidence="12">
    <location>
        <begin position="30"/>
        <end position="201"/>
    </location>
</feature>
<dbReference type="Gene3D" id="3.30.465.10">
    <property type="match status" value="1"/>
</dbReference>
<dbReference type="InterPro" id="IPR007173">
    <property type="entry name" value="ALO_C"/>
</dbReference>
<dbReference type="EMBL" id="CH476751">
    <property type="protein sequence ID" value="EIE91819.1"/>
    <property type="molecule type" value="Genomic_DNA"/>
</dbReference>
<dbReference type="eggNOG" id="KOG4730">
    <property type="taxonomic scope" value="Eukaryota"/>
</dbReference>
<dbReference type="CDD" id="cd14705">
    <property type="entry name" value="bZIP_Zip1"/>
    <property type="match status" value="1"/>
</dbReference>
<protein>
    <recommendedName>
        <fullName evidence="4 9">D-arabinono-1,4-lactone oxidase</fullName>
        <shortName evidence="9">ALO</shortName>
        <ecNumber evidence="4 9">1.1.3.37</ecNumber>
    </recommendedName>
    <alternativeName>
        <fullName evidence="8 9">L-galactono-gamma-lactone oxidase</fullName>
    </alternativeName>
</protein>
<dbReference type="PROSITE" id="PS50217">
    <property type="entry name" value="BZIP"/>
    <property type="match status" value="1"/>
</dbReference>
<evidence type="ECO:0000313" key="13">
    <source>
        <dbReference type="EMBL" id="EIE91819.1"/>
    </source>
</evidence>
<dbReference type="GO" id="GO:0031966">
    <property type="term" value="C:mitochondrial membrane"/>
    <property type="evidence" value="ECO:0007669"/>
    <property type="project" value="UniProtKB-SubCell"/>
</dbReference>
<dbReference type="AlphaFoldDB" id="I1CTN9"/>
<accession>I1CTN9</accession>
<sequence>MAPFELQQLEPELQEIAVDDYQFRNWAKTFTCKPELLFSPQTEKQVQKVIILLANKLNKPVKAVGSGHSPSDLACSSGFMMTLDNMNRLLNVDKKNNTVTVEAGMSLHTLHKVLRENGLSLSNLGSISDQSVAGVMATATHGTGAHFKCLSSMIVDLTLIAANGNIYFCSPNENKDIFEAARCSLGALGIITRMTLKVEPDFKLEAIQKPYKFSEVLNNWDAIIHSSEHTRIWWYPHTDDCVVWTANRTEKPVYKSAPSYFMERVYGFHIYQAMLNVTRYGTSLIPYLTRLMFNTLHCKPIHVIDESNKVFNFDCLFPQYVNEWAIDWKDGPDALRKLNEFINNNDLKVHFPVEIRFVDEDDVWLSPAYGRKTCYIGVIMYRPYGKPVPYKKYWKGYEDIMREYNGRPHWAKTINYNKKCLLMSYISTLNLLNADSPTQMNEEAFQEELALWANAQFSFDTTPGSAIVEDKKENSNLLETFKEIAQLVQHDNSSNNNNLNYYNIAPAPSTPGMPPILPRLAPSLTVGVKPSENSISPFSQKKKSESKDGNEPISAEEDKRRRNTAASARFRMKKKQREQELEKKAKELADYVEKLESKVNDLEKEAKWLRALVIEKDPKLLPSKDQ</sequence>
<gene>
    <name evidence="13" type="ORF">RO3G_16530</name>
</gene>
<keyword evidence="14" id="KW-1185">Reference proteome</keyword>
<dbReference type="UniPathway" id="UPA00771">
    <property type="reaction ID" value="UER00766"/>
</dbReference>
<evidence type="ECO:0000313" key="14">
    <source>
        <dbReference type="Proteomes" id="UP000009138"/>
    </source>
</evidence>
<organism evidence="13 14">
    <name type="scientific">Rhizopus delemar (strain RA 99-880 / ATCC MYA-4621 / FGSC 9543 / NRRL 43880)</name>
    <name type="common">Mucormycosis agent</name>
    <name type="synonym">Rhizopus arrhizus var. delemar</name>
    <dbReference type="NCBI Taxonomy" id="246409"/>
    <lineage>
        <taxon>Eukaryota</taxon>
        <taxon>Fungi</taxon>
        <taxon>Fungi incertae sedis</taxon>
        <taxon>Mucoromycota</taxon>
        <taxon>Mucoromycotina</taxon>
        <taxon>Mucoromycetes</taxon>
        <taxon>Mucorales</taxon>
        <taxon>Mucorineae</taxon>
        <taxon>Rhizopodaceae</taxon>
        <taxon>Rhizopus</taxon>
    </lineage>
</organism>
<comment type="similarity">
    <text evidence="3 9">Belongs to the oxygen-dependent FAD-linked oxidoreductase family.</text>
</comment>
<comment type="catalytic activity">
    <reaction evidence="9">
        <text>D-arabinono-1,4-lactone + O2 = dehydro-D-arabinono-1,4-lactone + H2O2 + H(+)</text>
        <dbReference type="Rhea" id="RHEA:23756"/>
        <dbReference type="ChEBI" id="CHEBI:15378"/>
        <dbReference type="ChEBI" id="CHEBI:15379"/>
        <dbReference type="ChEBI" id="CHEBI:16240"/>
        <dbReference type="ChEBI" id="CHEBI:16292"/>
        <dbReference type="ChEBI" id="CHEBI:58277"/>
        <dbReference type="EC" id="1.1.3.37"/>
    </reaction>
</comment>
<keyword evidence="9" id="KW-0496">Mitochondrion</keyword>
<dbReference type="EC" id="1.1.3.37" evidence="4 9"/>
<dbReference type="InterPro" id="IPR016166">
    <property type="entry name" value="FAD-bd_PCMH"/>
</dbReference>
<dbReference type="InterPro" id="IPR016169">
    <property type="entry name" value="FAD-bd_PCMH_sub2"/>
</dbReference>
<dbReference type="GeneID" id="93623495"/>
<evidence type="ECO:0000259" key="11">
    <source>
        <dbReference type="PROSITE" id="PS50217"/>
    </source>
</evidence>
<dbReference type="InterPro" id="IPR016167">
    <property type="entry name" value="FAD-bd_PCMH_sub1"/>
</dbReference>
<comment type="pathway">
    <text evidence="2 9">Cofactor biosynthesis; D-erythroascorbate biosynthesis; dehydro-D-arabinono-1,4-lactone from D-arabinose: step 2/2.</text>
</comment>
<keyword evidence="5 9" id="KW-0285">Flavoprotein</keyword>
<dbReference type="SUPFAM" id="SSF57959">
    <property type="entry name" value="Leucine zipper domain"/>
    <property type="match status" value="1"/>
</dbReference>
<dbReference type="STRING" id="246409.I1CTN9"/>
<dbReference type="NCBIfam" id="TIGR01678">
    <property type="entry name" value="FAD_lactone_ox"/>
    <property type="match status" value="1"/>
</dbReference>
<evidence type="ECO:0000256" key="10">
    <source>
        <dbReference type="SAM" id="MobiDB-lite"/>
    </source>
</evidence>
<dbReference type="PROSITE" id="PS51387">
    <property type="entry name" value="FAD_PCMH"/>
    <property type="match status" value="1"/>
</dbReference>
<keyword evidence="7 9" id="KW-0560">Oxidoreductase</keyword>
<comment type="subcellular location">
    <subcellularLocation>
        <location evidence="9">Mitochondrion membrane</location>
    </subcellularLocation>
</comment>
<feature type="domain" description="BZIP" evidence="11">
    <location>
        <begin position="557"/>
        <end position="616"/>
    </location>
</feature>